<name>A0A375FR90_9BURK</name>
<feature type="signal peptide" evidence="2">
    <location>
        <begin position="1"/>
        <end position="40"/>
    </location>
</feature>
<evidence type="ECO:0000256" key="1">
    <source>
        <dbReference type="ARBA" id="ARBA00006987"/>
    </source>
</evidence>
<evidence type="ECO:0000256" key="2">
    <source>
        <dbReference type="SAM" id="SignalP"/>
    </source>
</evidence>
<proteinExistence type="inferred from homology"/>
<dbReference type="GeneID" id="303492027"/>
<dbReference type="CDD" id="cd13578">
    <property type="entry name" value="PBP2_Bug27"/>
    <property type="match status" value="1"/>
</dbReference>
<evidence type="ECO:0000313" key="3">
    <source>
        <dbReference type="EMBL" id="SPC06522.1"/>
    </source>
</evidence>
<dbReference type="PIRSF" id="PIRSF017082">
    <property type="entry name" value="YflP"/>
    <property type="match status" value="1"/>
</dbReference>
<keyword evidence="2" id="KW-0732">Signal</keyword>
<dbReference type="Gene3D" id="3.40.190.10">
    <property type="entry name" value="Periplasmic binding protein-like II"/>
    <property type="match status" value="1"/>
</dbReference>
<reference evidence="5" key="1">
    <citation type="submission" date="2018-01" db="EMBL/GenBank/DDBJ databases">
        <authorList>
            <person name="Gaut B.S."/>
            <person name="Morton B.R."/>
            <person name="Clegg M.T."/>
            <person name="Duvall M.R."/>
        </authorList>
    </citation>
    <scope>NUCLEOTIDE SEQUENCE [LARGE SCALE GENOMIC DNA]</scope>
</reference>
<dbReference type="SUPFAM" id="SSF53850">
    <property type="entry name" value="Periplasmic binding protein-like II"/>
    <property type="match status" value="1"/>
</dbReference>
<protein>
    <recommendedName>
        <fullName evidence="6">Tripartite tricarboxylate transporter substrate binding protein</fullName>
    </recommendedName>
</protein>
<gene>
    <name evidence="4" type="ORF">CO2235_150147</name>
    <name evidence="3" type="ORF">CO2235_U590098</name>
</gene>
<sequence length="341" mass="35902">MHLPRRVSRHVFRCVSRHIVRSFACLAMIAPLLAAGPAQAAAQAYPTRTVRLVIPFPPGGAADTFGRIVADKLGAGWKQSVLVENRPGAGGQIATEYVAKSAPDGYTLLLVTVGHAVNPSLYPRLRYDTERDFTPVAMLATLPSVLAVNAGVPANSLAELIALARQRDGKLTFASAGNASTSHIAGAQFASLAHINLMHVPYKGAPPALADLVGGQVDLMIDPVVSSLGYIKGGKLRALAVTSGKRLPALPDVPTMAEAGLPEYRFSPWFLVVAPAGVPADIVLQINRDLAAVQAMSDVRQRFATLGAEPAGGSPAEVGAFLHKEIERYAKMVRSGKLAVE</sequence>
<dbReference type="Pfam" id="PF03401">
    <property type="entry name" value="TctC"/>
    <property type="match status" value="1"/>
</dbReference>
<dbReference type="PANTHER" id="PTHR42928">
    <property type="entry name" value="TRICARBOXYLATE-BINDING PROTEIN"/>
    <property type="match status" value="1"/>
</dbReference>
<dbReference type="PANTHER" id="PTHR42928:SF5">
    <property type="entry name" value="BLR1237 PROTEIN"/>
    <property type="match status" value="1"/>
</dbReference>
<comment type="similarity">
    <text evidence="1">Belongs to the UPF0065 (bug) family.</text>
</comment>
<dbReference type="AlphaFoldDB" id="A0A375FR90"/>
<dbReference type="EMBL" id="OGUS01000115">
    <property type="protein sequence ID" value="SPC12492.1"/>
    <property type="molecule type" value="Genomic_DNA"/>
</dbReference>
<evidence type="ECO:0000313" key="5">
    <source>
        <dbReference type="Proteomes" id="UP000256862"/>
    </source>
</evidence>
<organism evidence="3 5">
    <name type="scientific">Cupriavidus oxalaticus</name>
    <dbReference type="NCBI Taxonomy" id="96344"/>
    <lineage>
        <taxon>Bacteria</taxon>
        <taxon>Pseudomonadati</taxon>
        <taxon>Pseudomonadota</taxon>
        <taxon>Betaproteobacteria</taxon>
        <taxon>Burkholderiales</taxon>
        <taxon>Burkholderiaceae</taxon>
        <taxon>Cupriavidus</taxon>
    </lineage>
</organism>
<evidence type="ECO:0008006" key="6">
    <source>
        <dbReference type="Google" id="ProtNLM"/>
    </source>
</evidence>
<accession>A0A375FR90</accession>
<dbReference type="EMBL" id="OGUS01000064">
    <property type="protein sequence ID" value="SPC06522.1"/>
    <property type="molecule type" value="Genomic_DNA"/>
</dbReference>
<dbReference type="InterPro" id="IPR042100">
    <property type="entry name" value="Bug_dom1"/>
</dbReference>
<comment type="caution">
    <text evidence="3">The sequence shown here is derived from an EMBL/GenBank/DDBJ whole genome shotgun (WGS) entry which is preliminary data.</text>
</comment>
<dbReference type="InterPro" id="IPR005064">
    <property type="entry name" value="BUG"/>
</dbReference>
<feature type="chain" id="PRO_5036069863" description="Tripartite tricarboxylate transporter substrate binding protein" evidence="2">
    <location>
        <begin position="41"/>
        <end position="341"/>
    </location>
</feature>
<dbReference type="Proteomes" id="UP000256862">
    <property type="component" value="Chromosome CO2235"/>
</dbReference>
<dbReference type="RefSeq" id="WP_232353287.1">
    <property type="nucleotide sequence ID" value="NZ_CP032519.1"/>
</dbReference>
<reference evidence="3" key="2">
    <citation type="submission" date="2018-01" db="EMBL/GenBank/DDBJ databases">
        <authorList>
            <person name="Clerissi C."/>
        </authorList>
    </citation>
    <scope>NUCLEOTIDE SEQUENCE</scope>
    <source>
        <strain evidence="3">Cupriavidus oxalaticus LMG 2235</strain>
    </source>
</reference>
<evidence type="ECO:0000313" key="4">
    <source>
        <dbReference type="EMBL" id="SPC12492.1"/>
    </source>
</evidence>
<dbReference type="Gene3D" id="3.40.190.150">
    <property type="entry name" value="Bordetella uptake gene, domain 1"/>
    <property type="match status" value="1"/>
</dbReference>